<sequence>MGHRENLITAARECLLKAGYARTTVRDLVAASGANQASINYHFGSKEQLLTQALFDLNTEWGDMLFAVLADPADEKAGPERRWARIIESIQEHRELWFVNFESVSYLQHDETIRKINAEGQRQARVALANAFGDLGPDADPKDVHAVGAHYYSLLVGTALQWLTDPDEAPSAADVVRADRLTRHTSR</sequence>
<dbReference type="PROSITE" id="PS01081">
    <property type="entry name" value="HTH_TETR_1"/>
    <property type="match status" value="1"/>
</dbReference>
<evidence type="ECO:0000313" key="7">
    <source>
        <dbReference type="EMBL" id="SFQ04077.1"/>
    </source>
</evidence>
<evidence type="ECO:0000256" key="1">
    <source>
        <dbReference type="ARBA" id="ARBA00022491"/>
    </source>
</evidence>
<feature type="domain" description="HTH tetR-type" evidence="6">
    <location>
        <begin position="1"/>
        <end position="61"/>
    </location>
</feature>
<gene>
    <name evidence="7" type="ORF">SAMN05421854_108265</name>
</gene>
<evidence type="ECO:0000313" key="8">
    <source>
        <dbReference type="Proteomes" id="UP000199137"/>
    </source>
</evidence>
<dbReference type="InterPro" id="IPR050109">
    <property type="entry name" value="HTH-type_TetR-like_transc_reg"/>
</dbReference>
<dbReference type="PRINTS" id="PR00455">
    <property type="entry name" value="HTHTETR"/>
</dbReference>
<dbReference type="InterPro" id="IPR001647">
    <property type="entry name" value="HTH_TetR"/>
</dbReference>
<dbReference type="SUPFAM" id="SSF48498">
    <property type="entry name" value="Tetracyclin repressor-like, C-terminal domain"/>
    <property type="match status" value="1"/>
</dbReference>
<dbReference type="Pfam" id="PF00440">
    <property type="entry name" value="TetR_N"/>
    <property type="match status" value="1"/>
</dbReference>
<name>A0A1I5V9R8_9PSEU</name>
<dbReference type="RefSeq" id="WP_093575241.1">
    <property type="nucleotide sequence ID" value="NZ_FOWC01000008.1"/>
</dbReference>
<protein>
    <submittedName>
        <fullName evidence="7">Transcriptional regulator, TetR family</fullName>
    </submittedName>
</protein>
<dbReference type="OrthoDB" id="2356263at2"/>
<dbReference type="Pfam" id="PF13977">
    <property type="entry name" value="TetR_C_6"/>
    <property type="match status" value="1"/>
</dbReference>
<dbReference type="Proteomes" id="UP000199137">
    <property type="component" value="Unassembled WGS sequence"/>
</dbReference>
<dbReference type="STRING" id="112413.SAMN05421854_108265"/>
<evidence type="ECO:0000259" key="6">
    <source>
        <dbReference type="PROSITE" id="PS50977"/>
    </source>
</evidence>
<keyword evidence="2" id="KW-0805">Transcription regulation</keyword>
<evidence type="ECO:0000256" key="4">
    <source>
        <dbReference type="ARBA" id="ARBA00023163"/>
    </source>
</evidence>
<dbReference type="AlphaFoldDB" id="A0A1I5V9R8"/>
<feature type="DNA-binding region" description="H-T-H motif" evidence="5">
    <location>
        <begin position="24"/>
        <end position="43"/>
    </location>
</feature>
<keyword evidence="3 5" id="KW-0238">DNA-binding</keyword>
<keyword evidence="1" id="KW-0678">Repressor</keyword>
<dbReference type="PANTHER" id="PTHR30055">
    <property type="entry name" value="HTH-TYPE TRANSCRIPTIONAL REGULATOR RUTR"/>
    <property type="match status" value="1"/>
</dbReference>
<organism evidence="7 8">
    <name type="scientific">Amycolatopsis rubida</name>
    <dbReference type="NCBI Taxonomy" id="112413"/>
    <lineage>
        <taxon>Bacteria</taxon>
        <taxon>Bacillati</taxon>
        <taxon>Actinomycetota</taxon>
        <taxon>Actinomycetes</taxon>
        <taxon>Pseudonocardiales</taxon>
        <taxon>Pseudonocardiaceae</taxon>
        <taxon>Amycolatopsis</taxon>
    </lineage>
</organism>
<proteinExistence type="predicted"/>
<reference evidence="7 8" key="1">
    <citation type="submission" date="2016-10" db="EMBL/GenBank/DDBJ databases">
        <authorList>
            <person name="de Groot N.N."/>
        </authorList>
    </citation>
    <scope>NUCLEOTIDE SEQUENCE [LARGE SCALE GENOMIC DNA]</scope>
    <source>
        <strain evidence="7 8">DSM 44637</strain>
    </source>
</reference>
<keyword evidence="4" id="KW-0804">Transcription</keyword>
<dbReference type="PROSITE" id="PS50977">
    <property type="entry name" value="HTH_TETR_2"/>
    <property type="match status" value="1"/>
</dbReference>
<dbReference type="SUPFAM" id="SSF46689">
    <property type="entry name" value="Homeodomain-like"/>
    <property type="match status" value="1"/>
</dbReference>
<evidence type="ECO:0000256" key="2">
    <source>
        <dbReference type="ARBA" id="ARBA00023015"/>
    </source>
</evidence>
<dbReference type="GO" id="GO:0000976">
    <property type="term" value="F:transcription cis-regulatory region binding"/>
    <property type="evidence" value="ECO:0007669"/>
    <property type="project" value="TreeGrafter"/>
</dbReference>
<dbReference type="InterPro" id="IPR023772">
    <property type="entry name" value="DNA-bd_HTH_TetR-type_CS"/>
</dbReference>
<dbReference type="EMBL" id="FOWC01000008">
    <property type="protein sequence ID" value="SFQ04077.1"/>
    <property type="molecule type" value="Genomic_DNA"/>
</dbReference>
<evidence type="ECO:0000256" key="5">
    <source>
        <dbReference type="PROSITE-ProRule" id="PRU00335"/>
    </source>
</evidence>
<evidence type="ECO:0000256" key="3">
    <source>
        <dbReference type="ARBA" id="ARBA00023125"/>
    </source>
</evidence>
<dbReference type="Gene3D" id="1.10.357.10">
    <property type="entry name" value="Tetracycline Repressor, domain 2"/>
    <property type="match status" value="1"/>
</dbReference>
<dbReference type="InterPro" id="IPR039538">
    <property type="entry name" value="BetI_C"/>
</dbReference>
<accession>A0A1I5V9R8</accession>
<dbReference type="InterPro" id="IPR036271">
    <property type="entry name" value="Tet_transcr_reg_TetR-rel_C_sf"/>
</dbReference>
<dbReference type="InterPro" id="IPR009057">
    <property type="entry name" value="Homeodomain-like_sf"/>
</dbReference>
<dbReference type="GO" id="GO:0003700">
    <property type="term" value="F:DNA-binding transcription factor activity"/>
    <property type="evidence" value="ECO:0007669"/>
    <property type="project" value="TreeGrafter"/>
</dbReference>
<dbReference type="PANTHER" id="PTHR30055:SF219">
    <property type="entry name" value="TRANSCRIPTIONAL REGULATORY PROTEIN"/>
    <property type="match status" value="1"/>
</dbReference>